<dbReference type="OrthoDB" id="1928087at2759"/>
<feature type="region of interest" description="Disordered" evidence="6">
    <location>
        <begin position="347"/>
        <end position="367"/>
    </location>
</feature>
<protein>
    <submittedName>
        <fullName evidence="8">HORMA domain-containing protein 1</fullName>
    </submittedName>
</protein>
<dbReference type="SUPFAM" id="SSF56019">
    <property type="entry name" value="The spindle assembly checkpoint protein mad2"/>
    <property type="match status" value="1"/>
</dbReference>
<name>A0A5A9N131_9TELE</name>
<accession>A0A5A9N131</accession>
<dbReference type="PROSITE" id="PS50815">
    <property type="entry name" value="HORMA"/>
    <property type="match status" value="1"/>
</dbReference>
<feature type="compositionally biased region" description="Basic residues" evidence="6">
    <location>
        <begin position="358"/>
        <end position="367"/>
    </location>
</feature>
<evidence type="ECO:0000256" key="2">
    <source>
        <dbReference type="ARBA" id="ARBA00004286"/>
    </source>
</evidence>
<dbReference type="PANTHER" id="PTHR48225">
    <property type="entry name" value="HORMA DOMAIN-CONTAINING PROTEIN 1"/>
    <property type="match status" value="1"/>
</dbReference>
<keyword evidence="4" id="KW-0539">Nucleus</keyword>
<comment type="caution">
    <text evidence="8">The sequence shown here is derived from an EMBL/GenBank/DDBJ whole genome shotgun (WGS) entry which is preliminary data.</text>
</comment>
<dbReference type="InterPro" id="IPR036570">
    <property type="entry name" value="HORMA_dom_sf"/>
</dbReference>
<organism evidence="8 9">
    <name type="scientific">Triplophysa tibetana</name>
    <dbReference type="NCBI Taxonomy" id="1572043"/>
    <lineage>
        <taxon>Eukaryota</taxon>
        <taxon>Metazoa</taxon>
        <taxon>Chordata</taxon>
        <taxon>Craniata</taxon>
        <taxon>Vertebrata</taxon>
        <taxon>Euteleostomi</taxon>
        <taxon>Actinopterygii</taxon>
        <taxon>Neopterygii</taxon>
        <taxon>Teleostei</taxon>
        <taxon>Ostariophysi</taxon>
        <taxon>Cypriniformes</taxon>
        <taxon>Nemacheilidae</taxon>
        <taxon>Triplophysa</taxon>
    </lineage>
</organism>
<dbReference type="PANTHER" id="PTHR48225:SF3">
    <property type="entry name" value="HORMA DOMAIN-CONTAINING PROTEIN 1"/>
    <property type="match status" value="1"/>
</dbReference>
<dbReference type="InterPro" id="IPR051294">
    <property type="entry name" value="HORMA_MeioticProgression"/>
</dbReference>
<evidence type="ECO:0000313" key="9">
    <source>
        <dbReference type="Proteomes" id="UP000324632"/>
    </source>
</evidence>
<keyword evidence="9" id="KW-1185">Reference proteome</keyword>
<evidence type="ECO:0000313" key="8">
    <source>
        <dbReference type="EMBL" id="KAA0703380.1"/>
    </source>
</evidence>
<dbReference type="Gene3D" id="3.30.900.10">
    <property type="entry name" value="HORMA domain"/>
    <property type="match status" value="1"/>
</dbReference>
<sequence>MACEQKMCSVKSCQMLPDVVKTEQQSLVLVKKLLAIAVSSITYLRGLFPEKAYGSKYVGELKVLILREQSCPGAQQIVHWLQGCFDALQRGYLRMVILSIYCDPDNPQKVTECYQFKIKYTEKGPQMDFESKNGQSMTKMACDSTQKSSTLLVRKLYMLMQNLGTLPDNVCLNMKLFYYDHVTPQEYQPPGFKEDDSGTLVFEREPVNLTMGEVVTPFHSLRMNVTTERKRLEPVDADDDVAVCASTKWSLKFEDEVMSETSVQQEHIMKENVITDAGIENSEAPGSSQQAHRNNKVVLTTNRTETQQNTPHGQMDNLVKKTADLSMDRRKTRSGCVFEPRISKFEFPLSQDPQPSAPKRRKFSVPK</sequence>
<dbReference type="Proteomes" id="UP000324632">
    <property type="component" value="Chromosome 24"/>
</dbReference>
<keyword evidence="5" id="KW-0469">Meiosis</keyword>
<feature type="domain" description="HORMA" evidence="7">
    <location>
        <begin position="24"/>
        <end position="225"/>
    </location>
</feature>
<dbReference type="GO" id="GO:0051321">
    <property type="term" value="P:meiotic cell cycle"/>
    <property type="evidence" value="ECO:0007669"/>
    <property type="project" value="UniProtKB-KW"/>
</dbReference>
<evidence type="ECO:0000259" key="7">
    <source>
        <dbReference type="PROSITE" id="PS50815"/>
    </source>
</evidence>
<dbReference type="InterPro" id="IPR003511">
    <property type="entry name" value="HORMA_dom"/>
</dbReference>
<proteinExistence type="predicted"/>
<evidence type="ECO:0000256" key="1">
    <source>
        <dbReference type="ARBA" id="ARBA00004123"/>
    </source>
</evidence>
<comment type="subcellular location">
    <subcellularLocation>
        <location evidence="2">Chromosome</location>
    </subcellularLocation>
    <subcellularLocation>
        <location evidence="1">Nucleus</location>
    </subcellularLocation>
</comment>
<dbReference type="AlphaFoldDB" id="A0A5A9N131"/>
<dbReference type="Pfam" id="PF02301">
    <property type="entry name" value="HORMA"/>
    <property type="match status" value="1"/>
</dbReference>
<reference evidence="8 9" key="1">
    <citation type="journal article" date="2019" name="Mol. Ecol. Resour.">
        <title>Chromosome-level genome assembly of Triplophysa tibetana, a fish adapted to the harsh high-altitude environment of the Tibetan Plateau.</title>
        <authorList>
            <person name="Yang X."/>
            <person name="Liu H."/>
            <person name="Ma Z."/>
            <person name="Zou Y."/>
            <person name="Zou M."/>
            <person name="Mao Y."/>
            <person name="Li X."/>
            <person name="Wang H."/>
            <person name="Chen T."/>
            <person name="Wang W."/>
            <person name="Yang R."/>
        </authorList>
    </citation>
    <scope>NUCLEOTIDE SEQUENCE [LARGE SCALE GENOMIC DNA]</scope>
    <source>
        <strain evidence="8">TTIB1903HZAU</strain>
        <tissue evidence="8">Muscle</tissue>
    </source>
</reference>
<evidence type="ECO:0000256" key="3">
    <source>
        <dbReference type="ARBA" id="ARBA00022454"/>
    </source>
</evidence>
<keyword evidence="3" id="KW-0158">Chromosome</keyword>
<gene>
    <name evidence="8" type="ORF">E1301_Tti006823</name>
</gene>
<evidence type="ECO:0000256" key="6">
    <source>
        <dbReference type="SAM" id="MobiDB-lite"/>
    </source>
</evidence>
<evidence type="ECO:0000256" key="4">
    <source>
        <dbReference type="ARBA" id="ARBA00023242"/>
    </source>
</evidence>
<dbReference type="EMBL" id="SOYY01000024">
    <property type="protein sequence ID" value="KAA0703380.1"/>
    <property type="molecule type" value="Genomic_DNA"/>
</dbReference>
<dbReference type="GO" id="GO:0005694">
    <property type="term" value="C:chromosome"/>
    <property type="evidence" value="ECO:0007669"/>
    <property type="project" value="UniProtKB-SubCell"/>
</dbReference>
<evidence type="ECO:0000256" key="5">
    <source>
        <dbReference type="ARBA" id="ARBA00023254"/>
    </source>
</evidence>
<dbReference type="GO" id="GO:0005634">
    <property type="term" value="C:nucleus"/>
    <property type="evidence" value="ECO:0007669"/>
    <property type="project" value="UniProtKB-SubCell"/>
</dbReference>